<feature type="domain" description="FP protein C-terminal" evidence="2">
    <location>
        <begin position="307"/>
        <end position="355"/>
    </location>
</feature>
<dbReference type="Gene3D" id="3.30.40.10">
    <property type="entry name" value="Zinc/RING finger domain, C3HC4 (zinc finger)"/>
    <property type="match status" value="1"/>
</dbReference>
<sequence length="359" mass="41103">MSSTKGMKCGGCLSVIAGVEYVTCHNCHHGYDLLCANINKHEFKQMNSERKRLWVCDGCRNKQPKSNKNETPVRQGQLRREGSQQAVDTEDPHLNVTLRRKPSQETQTVSFIRDEVCAALREELTRLLPTMLAAELAPVKKQLNDLQTSVKFVSDQYDDLSKSYDKLLNDHKALIEKCNHMSMNSSSLIQRVNSLEQYLRESNLEIQGVPESKSENIFGIVKKIANAVGYALSDSSILNCTRVASMNRDGKRPRTIIAKMYSTRCRDEFYSAVARFNRFHMNNKLSSSLIGIAGESRPIFVSEHLSPDNKVLHAATRQKAKENKYKFVWVRNGRIFLRKDETSRFVYIKNREVLDSFNW</sequence>
<feature type="region of interest" description="Disordered" evidence="1">
    <location>
        <begin position="64"/>
        <end position="91"/>
    </location>
</feature>
<dbReference type="InterPro" id="IPR057251">
    <property type="entry name" value="FP_C"/>
</dbReference>
<name>A0A9N9WHD7_9NEOP</name>
<feature type="compositionally biased region" description="Polar residues" evidence="1">
    <location>
        <begin position="64"/>
        <end position="74"/>
    </location>
</feature>
<proteinExistence type="predicted"/>
<dbReference type="OrthoDB" id="7479742at2759"/>
<evidence type="ECO:0000313" key="3">
    <source>
        <dbReference type="EMBL" id="CAG9792894.1"/>
    </source>
</evidence>
<dbReference type="InterPro" id="IPR011011">
    <property type="entry name" value="Znf_FYVE_PHD"/>
</dbReference>
<dbReference type="AlphaFoldDB" id="A0A9N9WHD7"/>
<evidence type="ECO:0000259" key="2">
    <source>
        <dbReference type="Pfam" id="PF25298"/>
    </source>
</evidence>
<dbReference type="Pfam" id="PF25298">
    <property type="entry name" value="Baculo_FP_2nd"/>
    <property type="match status" value="1"/>
</dbReference>
<reference evidence="3" key="1">
    <citation type="submission" date="2021-12" db="EMBL/GenBank/DDBJ databases">
        <authorList>
            <person name="King R."/>
        </authorList>
    </citation>
    <scope>NUCLEOTIDE SEQUENCE</scope>
</reference>
<dbReference type="EMBL" id="OU893336">
    <property type="protein sequence ID" value="CAG9792894.1"/>
    <property type="molecule type" value="Genomic_DNA"/>
</dbReference>
<evidence type="ECO:0000256" key="1">
    <source>
        <dbReference type="SAM" id="MobiDB-lite"/>
    </source>
</evidence>
<accession>A0A9N9WHD7</accession>
<keyword evidence="4" id="KW-1185">Reference proteome</keyword>
<evidence type="ECO:0000313" key="4">
    <source>
        <dbReference type="Proteomes" id="UP001153714"/>
    </source>
</evidence>
<dbReference type="Proteomes" id="UP001153714">
    <property type="component" value="Chromosome 5"/>
</dbReference>
<protein>
    <recommendedName>
        <fullName evidence="2">FP protein C-terminal domain-containing protein</fullName>
    </recommendedName>
</protein>
<organism evidence="3 4">
    <name type="scientific">Diatraea saccharalis</name>
    <name type="common">sugarcane borer</name>
    <dbReference type="NCBI Taxonomy" id="40085"/>
    <lineage>
        <taxon>Eukaryota</taxon>
        <taxon>Metazoa</taxon>
        <taxon>Ecdysozoa</taxon>
        <taxon>Arthropoda</taxon>
        <taxon>Hexapoda</taxon>
        <taxon>Insecta</taxon>
        <taxon>Pterygota</taxon>
        <taxon>Neoptera</taxon>
        <taxon>Endopterygota</taxon>
        <taxon>Lepidoptera</taxon>
        <taxon>Glossata</taxon>
        <taxon>Ditrysia</taxon>
        <taxon>Pyraloidea</taxon>
        <taxon>Crambidae</taxon>
        <taxon>Crambinae</taxon>
        <taxon>Diatraea</taxon>
    </lineage>
</organism>
<dbReference type="InterPro" id="IPR013083">
    <property type="entry name" value="Znf_RING/FYVE/PHD"/>
</dbReference>
<gene>
    <name evidence="3" type="ORF">DIATSA_LOCUS10380</name>
</gene>
<reference evidence="3" key="2">
    <citation type="submission" date="2022-10" db="EMBL/GenBank/DDBJ databases">
        <authorList>
            <consortium name="ENA_rothamsted_submissions"/>
            <consortium name="culmorum"/>
            <person name="King R."/>
        </authorList>
    </citation>
    <scope>NUCLEOTIDE SEQUENCE</scope>
</reference>
<dbReference type="SUPFAM" id="SSF57903">
    <property type="entry name" value="FYVE/PHD zinc finger"/>
    <property type="match status" value="1"/>
</dbReference>